<dbReference type="Gene3D" id="3.40.50.280">
    <property type="entry name" value="Cobalamin-binding domain"/>
    <property type="match status" value="1"/>
</dbReference>
<dbReference type="SUPFAM" id="SSF52242">
    <property type="entry name" value="Cobalamin (vitamin B12)-binding domain"/>
    <property type="match status" value="1"/>
</dbReference>
<feature type="domain" description="B12-binding" evidence="1">
    <location>
        <begin position="128"/>
        <end position="261"/>
    </location>
</feature>
<dbReference type="RefSeq" id="WP_136393967.1">
    <property type="nucleotide sequence ID" value="NZ_SSND01000001.1"/>
</dbReference>
<proteinExistence type="predicted"/>
<dbReference type="InterPro" id="IPR036724">
    <property type="entry name" value="Cobalamin-bd_sf"/>
</dbReference>
<dbReference type="AlphaFoldDB" id="A0A4S3MUI5"/>
<dbReference type="InterPro" id="IPR006158">
    <property type="entry name" value="Cobalamin-bd"/>
</dbReference>
<protein>
    <recommendedName>
        <fullName evidence="1">B12-binding domain-containing protein</fullName>
    </recommendedName>
</protein>
<evidence type="ECO:0000259" key="1">
    <source>
        <dbReference type="PROSITE" id="PS51332"/>
    </source>
</evidence>
<dbReference type="GO" id="GO:0046872">
    <property type="term" value="F:metal ion binding"/>
    <property type="evidence" value="ECO:0007669"/>
    <property type="project" value="InterPro"/>
</dbReference>
<sequence length="277" mass="29823">MRDEGIPEDQGLCVVDWIGGLAKEALEHLVSVRDQQCADVKQDHLDHFMDTLSRTSSDDPAVIVDIMRARHVEPFTVARQYVPAAARRLGECWEADEISFVDVTIRTERLHGVLRHIDTLLDPDGVAGPSVLILVPEAEQHTLGAFVIAVQLRNAGLSATVRIAPLAAELTQLLATTQFDIALVSVGCQAGMASAAGLVKTLRLLSRGSIRILVGGSVPISDKELLHATNADLAIRDLSAFLGEYGVVTTPDGVDSEVKKSQRVRTKNALRGGGIDR</sequence>
<accession>A0A4S3MUI5</accession>
<dbReference type="OrthoDB" id="5498228at2"/>
<evidence type="ECO:0000313" key="3">
    <source>
        <dbReference type="Proteomes" id="UP000309450"/>
    </source>
</evidence>
<evidence type="ECO:0000313" key="2">
    <source>
        <dbReference type="EMBL" id="THD85595.1"/>
    </source>
</evidence>
<comment type="caution">
    <text evidence="2">The sequence shown here is derived from an EMBL/GenBank/DDBJ whole genome shotgun (WGS) entry which is preliminary data.</text>
</comment>
<dbReference type="Proteomes" id="UP000309450">
    <property type="component" value="Unassembled WGS sequence"/>
</dbReference>
<name>A0A4S3MUI5_9RHOB</name>
<organism evidence="2 3">
    <name type="scientific">Aliigemmobacter aestuarii</name>
    <dbReference type="NCBI Taxonomy" id="1445661"/>
    <lineage>
        <taxon>Bacteria</taxon>
        <taxon>Pseudomonadati</taxon>
        <taxon>Pseudomonadota</taxon>
        <taxon>Alphaproteobacteria</taxon>
        <taxon>Rhodobacterales</taxon>
        <taxon>Paracoccaceae</taxon>
        <taxon>Aliigemmobacter</taxon>
    </lineage>
</organism>
<gene>
    <name evidence="2" type="ORF">E7811_07870</name>
</gene>
<reference evidence="2 3" key="1">
    <citation type="submission" date="2019-04" db="EMBL/GenBank/DDBJ databases">
        <title>Draft genome sequence of Gemmobacter aestuarii sp. nov.</title>
        <authorList>
            <person name="Hameed A."/>
            <person name="Lin S.-Y."/>
            <person name="Shahina M."/>
            <person name="Lai W.-A."/>
            <person name="Young C.-C."/>
        </authorList>
    </citation>
    <scope>NUCLEOTIDE SEQUENCE [LARGE SCALE GENOMIC DNA]</scope>
    <source>
        <strain evidence="2 3">CC-PW-75</strain>
    </source>
</reference>
<dbReference type="EMBL" id="SSND01000001">
    <property type="protein sequence ID" value="THD85595.1"/>
    <property type="molecule type" value="Genomic_DNA"/>
</dbReference>
<dbReference type="GO" id="GO:0031419">
    <property type="term" value="F:cobalamin binding"/>
    <property type="evidence" value="ECO:0007669"/>
    <property type="project" value="InterPro"/>
</dbReference>
<keyword evidence="3" id="KW-1185">Reference proteome</keyword>
<dbReference type="PROSITE" id="PS51332">
    <property type="entry name" value="B12_BINDING"/>
    <property type="match status" value="1"/>
</dbReference>